<evidence type="ECO:0000256" key="1">
    <source>
        <dbReference type="SAM" id="SignalP"/>
    </source>
</evidence>
<dbReference type="InterPro" id="IPR036645">
    <property type="entry name" value="Elafin-like_sf"/>
</dbReference>
<keyword evidence="1" id="KW-0732">Signal</keyword>
<dbReference type="SMART" id="SM00217">
    <property type="entry name" value="WAP"/>
    <property type="match status" value="1"/>
</dbReference>
<organism evidence="3">
    <name type="scientific">Penaeus vannamei</name>
    <name type="common">Whiteleg shrimp</name>
    <name type="synonym">Litopenaeus vannamei</name>
    <dbReference type="NCBI Taxonomy" id="6689"/>
    <lineage>
        <taxon>Eukaryota</taxon>
        <taxon>Metazoa</taxon>
        <taxon>Ecdysozoa</taxon>
        <taxon>Arthropoda</taxon>
        <taxon>Crustacea</taxon>
        <taxon>Multicrustacea</taxon>
        <taxon>Malacostraca</taxon>
        <taxon>Eumalacostraca</taxon>
        <taxon>Eucarida</taxon>
        <taxon>Decapoda</taxon>
        <taxon>Dendrobranchiata</taxon>
        <taxon>Penaeoidea</taxon>
        <taxon>Penaeidae</taxon>
        <taxon>Penaeus</taxon>
    </lineage>
</organism>
<feature type="signal peptide" evidence="1">
    <location>
        <begin position="1"/>
        <end position="19"/>
    </location>
</feature>
<dbReference type="Pfam" id="PF00095">
    <property type="entry name" value="WAP"/>
    <property type="match status" value="1"/>
</dbReference>
<feature type="chain" id="PRO_5029617347" evidence="1">
    <location>
        <begin position="20"/>
        <end position="96"/>
    </location>
</feature>
<dbReference type="GO" id="GO:0005576">
    <property type="term" value="C:extracellular region"/>
    <property type="evidence" value="ECO:0007669"/>
    <property type="project" value="InterPro"/>
</dbReference>
<dbReference type="GO" id="GO:0030414">
    <property type="term" value="F:peptidase inhibitor activity"/>
    <property type="evidence" value="ECO:0007669"/>
    <property type="project" value="InterPro"/>
</dbReference>
<dbReference type="AlphaFoldDB" id="A0A7L9R3I0"/>
<gene>
    <name evidence="3" type="primary">CruIa-4</name>
</gene>
<dbReference type="Gene3D" id="4.10.75.10">
    <property type="entry name" value="Elafin-like"/>
    <property type="match status" value="1"/>
</dbReference>
<evidence type="ECO:0000313" key="3">
    <source>
        <dbReference type="EMBL" id="QOL09945.1"/>
    </source>
</evidence>
<dbReference type="InterPro" id="IPR008197">
    <property type="entry name" value="WAP_dom"/>
</dbReference>
<feature type="domain" description="WAP" evidence="2">
    <location>
        <begin position="41"/>
        <end position="92"/>
    </location>
</feature>
<dbReference type="EMBL" id="MT375560">
    <property type="protein sequence ID" value="QOL09945.1"/>
    <property type="molecule type" value="mRNA"/>
</dbReference>
<dbReference type="OrthoDB" id="6359263at2759"/>
<protein>
    <submittedName>
        <fullName evidence="3">Type Ia crustin cruIa-4</fullName>
    </submittedName>
</protein>
<dbReference type="SUPFAM" id="SSF57256">
    <property type="entry name" value="Elafin-like"/>
    <property type="match status" value="1"/>
</dbReference>
<reference evidence="3" key="1">
    <citation type="journal article" date="2020" name="Mar. Drugs">
        <title>Molecular and Functional Diversity of Crustin-Like Genes in the Shrimp Litopenaeus vannamei.</title>
        <authorList>
            <person name="Li S."/>
            <person name="Lv X."/>
            <person name="Yu Y."/>
            <person name="Zhang X."/>
            <person name="Li F."/>
        </authorList>
    </citation>
    <scope>NUCLEOTIDE SEQUENCE</scope>
    <source>
        <tissue evidence="3">Epidermis</tissue>
    </source>
</reference>
<evidence type="ECO:0000259" key="2">
    <source>
        <dbReference type="PROSITE" id="PS51390"/>
    </source>
</evidence>
<name>A0A7L9R3I0_PENVA</name>
<proteinExistence type="evidence at transcript level"/>
<dbReference type="PROSITE" id="PS51390">
    <property type="entry name" value="WAP"/>
    <property type="match status" value="1"/>
</dbReference>
<accession>A0A7L9R3I0</accession>
<sequence length="96" mass="10536">MLHLRLVVFVAMWLALCASHRLSCKYYCPGPYADQYACCDPSPKPGTCPSPPRCTDFFDGNVPSCYIDSDCPRDEKCCEDACNAGKICISVHGLGH</sequence>